<dbReference type="Proteomes" id="UP000829354">
    <property type="component" value="Chromosome II"/>
</dbReference>
<dbReference type="FunFam" id="2.70.170.10:FF:000016">
    <property type="entry name" value="Nicotinic acetylcholine receptor subunit"/>
    <property type="match status" value="1"/>
</dbReference>
<evidence type="ECO:0000256" key="10">
    <source>
        <dbReference type="ARBA" id="ARBA00023157"/>
    </source>
</evidence>
<comment type="subcellular location">
    <subcellularLocation>
        <location evidence="16">Postsynaptic cell membrane</location>
        <topology evidence="16">Multi-pass membrane protein</topology>
    </subcellularLocation>
</comment>
<feature type="transmembrane region" description="Helical" evidence="17">
    <location>
        <begin position="487"/>
        <end position="512"/>
    </location>
</feature>
<evidence type="ECO:0000256" key="14">
    <source>
        <dbReference type="ARBA" id="ARBA00023286"/>
    </source>
</evidence>
<dbReference type="Pfam" id="PF02931">
    <property type="entry name" value="Neur_chan_LBD"/>
    <property type="match status" value="1"/>
</dbReference>
<evidence type="ECO:0000256" key="5">
    <source>
        <dbReference type="ARBA" id="ARBA00022729"/>
    </source>
</evidence>
<evidence type="ECO:0000256" key="17">
    <source>
        <dbReference type="RuleBase" id="RU000687"/>
    </source>
</evidence>
<sequence length="667" mass="75930">MLLLYLAISTCLYSTVHSSTFDENAWRKILKAHNDFRSKIAKGDFVSKSEKLPPATNMNRLRWNSQYGDVASKRAERLSEDCELVHHSGHYTENIWQGGVTNPAEEGLTAIAAFASEFQKGVWDLKWSPDMGHAANMARGDLESVGCGYTRCTKDGFELSIVLCLYYPPAGEPAYKKGQTCSECSDGFSCEKKIGLCLDRNATEIDTRGEDTSDVQVRFLLNQILDIDEKNQVMSILAYMDYHWNDYKLKWDPKMFGGIRDVRFSGDDDASFKLWRPDVLLFNSVSESFDSTYSSRFIVSSNGDVQQNPPGIFRFICQIDVTYYPFDRQTCFLKLGSWTYNGQYINLDFLLREIIGLHGKPIIVEPERSSTNSASYFVNESIDLQVYLQNGEWDLEGTPGKRVVQKFGTDEYHELYFYIHIRRRTLAYGINLIIPSLVISMMTILGFTLPPDACEKITLETTVLLSVIFFLQMVSNTSPPQSQSVPILAAFFSCCLMLVACSCVFTVLTLSLHHRKPETHEMSPTMRKIFIDWLPYILCMCKPDHPKTPKPKVLGKSIAPIHRLSTIPMLNLPRVSQTQFPDRSVFVYHEVPAIIKNTSRICSELLIIEKDIEKMVNKIEEDSKEEMLRSEWRFAAMAVDRLCLYVFSAFITVITCGLIVPHIIANL</sequence>
<keyword evidence="13" id="KW-0628">Postsynaptic cell membrane</keyword>
<dbReference type="Gene3D" id="3.40.33.10">
    <property type="entry name" value="CAP"/>
    <property type="match status" value="1"/>
</dbReference>
<dbReference type="InterPro" id="IPR018000">
    <property type="entry name" value="Neurotransmitter_ion_chnl_CS"/>
</dbReference>
<dbReference type="InterPro" id="IPR006202">
    <property type="entry name" value="Neur_chan_lig-bd"/>
</dbReference>
<keyword evidence="12" id="KW-0325">Glycoprotein</keyword>
<dbReference type="SUPFAM" id="SSF63712">
    <property type="entry name" value="Nicotinic receptor ligand binding domain-like"/>
    <property type="match status" value="1"/>
</dbReference>
<feature type="transmembrane region" description="Helical" evidence="17">
    <location>
        <begin position="642"/>
        <end position="664"/>
    </location>
</feature>
<feature type="chain" id="PRO_5041771660" description="SCP domain-containing protein" evidence="17">
    <location>
        <begin position="19"/>
        <end position="667"/>
    </location>
</feature>
<evidence type="ECO:0000256" key="16">
    <source>
        <dbReference type="ARBA" id="ARBA00034104"/>
    </source>
</evidence>
<dbReference type="InterPro" id="IPR006201">
    <property type="entry name" value="Neur_channel"/>
</dbReference>
<keyword evidence="9 17" id="KW-0472">Membrane</keyword>
<dbReference type="InterPro" id="IPR002394">
    <property type="entry name" value="Nicotinic_acetylcholine_rcpt"/>
</dbReference>
<feature type="transmembrane region" description="Helical" evidence="17">
    <location>
        <begin position="457"/>
        <end position="475"/>
    </location>
</feature>
<protein>
    <recommendedName>
        <fullName evidence="18">SCP domain-containing protein</fullName>
    </recommendedName>
</protein>
<dbReference type="SMART" id="SM00198">
    <property type="entry name" value="SCP"/>
    <property type="match status" value="1"/>
</dbReference>
<feature type="signal peptide" evidence="17">
    <location>
        <begin position="1"/>
        <end position="18"/>
    </location>
</feature>
<dbReference type="InterPro" id="IPR006029">
    <property type="entry name" value="Neurotrans-gated_channel_TM"/>
</dbReference>
<dbReference type="GO" id="GO:0045211">
    <property type="term" value="C:postsynaptic membrane"/>
    <property type="evidence" value="ECO:0007669"/>
    <property type="project" value="UniProtKB-SubCell"/>
</dbReference>
<dbReference type="CDD" id="cd18997">
    <property type="entry name" value="LGIC_ECD_nAChR"/>
    <property type="match status" value="1"/>
</dbReference>
<dbReference type="InterPro" id="IPR035940">
    <property type="entry name" value="CAP_sf"/>
</dbReference>
<evidence type="ECO:0000256" key="12">
    <source>
        <dbReference type="ARBA" id="ARBA00023180"/>
    </source>
</evidence>
<evidence type="ECO:0000256" key="7">
    <source>
        <dbReference type="ARBA" id="ARBA00023018"/>
    </source>
</evidence>
<evidence type="ECO:0000313" key="20">
    <source>
        <dbReference type="Proteomes" id="UP000829354"/>
    </source>
</evidence>
<evidence type="ECO:0000256" key="6">
    <source>
        <dbReference type="ARBA" id="ARBA00022989"/>
    </source>
</evidence>
<keyword evidence="15 17" id="KW-0407">Ion channel</keyword>
<dbReference type="FunFam" id="1.20.58.390:FF:000046">
    <property type="entry name" value="AcetylCholine Receptor"/>
    <property type="match status" value="1"/>
</dbReference>
<keyword evidence="6 17" id="KW-1133">Transmembrane helix</keyword>
<evidence type="ECO:0000313" key="19">
    <source>
        <dbReference type="EMBL" id="UMM16366.1"/>
    </source>
</evidence>
<keyword evidence="8 17" id="KW-0406">Ion transport</keyword>
<dbReference type="GO" id="GO:0004888">
    <property type="term" value="F:transmembrane signaling receptor activity"/>
    <property type="evidence" value="ECO:0007669"/>
    <property type="project" value="InterPro"/>
</dbReference>
<dbReference type="SUPFAM" id="SSF55797">
    <property type="entry name" value="PR-1-like"/>
    <property type="match status" value="1"/>
</dbReference>
<evidence type="ECO:0000256" key="2">
    <source>
        <dbReference type="ARBA" id="ARBA00022448"/>
    </source>
</evidence>
<dbReference type="GO" id="GO:0022848">
    <property type="term" value="F:acetylcholine-gated monoatomic cation-selective channel activity"/>
    <property type="evidence" value="ECO:0007669"/>
    <property type="project" value="InterPro"/>
</dbReference>
<evidence type="ECO:0000256" key="3">
    <source>
        <dbReference type="ARBA" id="ARBA00022475"/>
    </source>
</evidence>
<keyword evidence="5 17" id="KW-0732">Signal</keyword>
<evidence type="ECO:0000256" key="8">
    <source>
        <dbReference type="ARBA" id="ARBA00023065"/>
    </source>
</evidence>
<evidence type="ECO:0000256" key="4">
    <source>
        <dbReference type="ARBA" id="ARBA00022692"/>
    </source>
</evidence>
<keyword evidence="14" id="KW-1071">Ligand-gated ion channel</keyword>
<feature type="transmembrane region" description="Helical" evidence="17">
    <location>
        <begin position="426"/>
        <end position="445"/>
    </location>
</feature>
<evidence type="ECO:0000256" key="11">
    <source>
        <dbReference type="ARBA" id="ARBA00023170"/>
    </source>
</evidence>
<dbReference type="Gene3D" id="2.70.170.10">
    <property type="entry name" value="Neurotransmitter-gated ion-channel ligand-binding domain"/>
    <property type="match status" value="1"/>
</dbReference>
<feature type="domain" description="SCP" evidence="18">
    <location>
        <begin position="24"/>
        <end position="171"/>
    </location>
</feature>
<dbReference type="InterPro" id="IPR036734">
    <property type="entry name" value="Neur_chan_lig-bd_sf"/>
</dbReference>
<dbReference type="InterPro" id="IPR036719">
    <property type="entry name" value="Neuro-gated_channel_TM_sf"/>
</dbReference>
<keyword evidence="10" id="KW-1015">Disulfide bond</keyword>
<dbReference type="Gene3D" id="1.20.58.390">
    <property type="entry name" value="Neurotransmitter-gated ion-channel transmembrane domain"/>
    <property type="match status" value="2"/>
</dbReference>
<keyword evidence="2 17" id="KW-0813">Transport</keyword>
<dbReference type="InterPro" id="IPR038050">
    <property type="entry name" value="Neuro_actylchol_rec"/>
</dbReference>
<dbReference type="EMBL" id="CP092621">
    <property type="protein sequence ID" value="UMM16366.1"/>
    <property type="molecule type" value="Genomic_DNA"/>
</dbReference>
<accession>A0AAE9E6A4</accession>
<proteinExistence type="inferred from homology"/>
<dbReference type="CDD" id="cd19051">
    <property type="entry name" value="LGIC_TM_cation"/>
    <property type="match status" value="1"/>
</dbReference>
<keyword evidence="7" id="KW-0770">Synapse</keyword>
<evidence type="ECO:0000256" key="15">
    <source>
        <dbReference type="ARBA" id="ARBA00023303"/>
    </source>
</evidence>
<keyword evidence="11" id="KW-0675">Receptor</keyword>
<dbReference type="PROSITE" id="PS00236">
    <property type="entry name" value="NEUROTR_ION_CHANNEL"/>
    <property type="match status" value="1"/>
</dbReference>
<dbReference type="SUPFAM" id="SSF90112">
    <property type="entry name" value="Neurotransmitter-gated ion-channel transmembrane pore"/>
    <property type="match status" value="1"/>
</dbReference>
<evidence type="ECO:0000259" key="18">
    <source>
        <dbReference type="SMART" id="SM00198"/>
    </source>
</evidence>
<dbReference type="PRINTS" id="PR00252">
    <property type="entry name" value="NRIONCHANNEL"/>
</dbReference>
<organism evidence="19 20">
    <name type="scientific">Caenorhabditis briggsae</name>
    <dbReference type="NCBI Taxonomy" id="6238"/>
    <lineage>
        <taxon>Eukaryota</taxon>
        <taxon>Metazoa</taxon>
        <taxon>Ecdysozoa</taxon>
        <taxon>Nematoda</taxon>
        <taxon>Chromadorea</taxon>
        <taxon>Rhabditida</taxon>
        <taxon>Rhabditina</taxon>
        <taxon>Rhabditomorpha</taxon>
        <taxon>Rhabditoidea</taxon>
        <taxon>Rhabditidae</taxon>
        <taxon>Peloderinae</taxon>
        <taxon>Caenorhabditis</taxon>
    </lineage>
</organism>
<evidence type="ECO:0000256" key="13">
    <source>
        <dbReference type="ARBA" id="ARBA00023257"/>
    </source>
</evidence>
<keyword evidence="4 17" id="KW-0812">Transmembrane</keyword>
<dbReference type="CDD" id="cd05380">
    <property type="entry name" value="CAP_euk"/>
    <property type="match status" value="1"/>
</dbReference>
<dbReference type="Pfam" id="PF02932">
    <property type="entry name" value="Neur_chan_memb"/>
    <property type="match status" value="1"/>
</dbReference>
<name>A0AAE9E6A4_CAEBR</name>
<dbReference type="AlphaFoldDB" id="A0AAE9E6A4"/>
<dbReference type="PANTHER" id="PTHR18945">
    <property type="entry name" value="NEUROTRANSMITTER GATED ION CHANNEL"/>
    <property type="match status" value="1"/>
</dbReference>
<evidence type="ECO:0000256" key="9">
    <source>
        <dbReference type="ARBA" id="ARBA00023136"/>
    </source>
</evidence>
<keyword evidence="3" id="KW-1003">Cell membrane</keyword>
<keyword evidence="20" id="KW-1185">Reference proteome</keyword>
<reference evidence="19 20" key="1">
    <citation type="submission" date="2022-04" db="EMBL/GenBank/DDBJ databases">
        <title>Chromosome-level reference genomes for two strains of Caenorhabditis briggsae: an improved platform for comparative genomics.</title>
        <authorList>
            <person name="Stevens L."/>
            <person name="Andersen E."/>
        </authorList>
    </citation>
    <scope>NUCLEOTIDE SEQUENCE [LARGE SCALE GENOMIC DNA]</scope>
    <source>
        <strain evidence="19">VX34</strain>
        <tissue evidence="19">Whole-organism</tissue>
    </source>
</reference>
<dbReference type="PRINTS" id="PR00254">
    <property type="entry name" value="NICOTINICR"/>
</dbReference>
<evidence type="ECO:0000256" key="1">
    <source>
        <dbReference type="ARBA" id="ARBA00009237"/>
    </source>
</evidence>
<comment type="similarity">
    <text evidence="1">Belongs to the ligand-gated ion channel (TC 1.A.9) family. Acetylcholine receptor (TC 1.A.9.1) subfamily.</text>
</comment>
<dbReference type="InterPro" id="IPR014044">
    <property type="entry name" value="CAP_dom"/>
</dbReference>
<gene>
    <name evidence="19" type="ORF">L5515_013402</name>
</gene>
<dbReference type="Pfam" id="PF00188">
    <property type="entry name" value="CAP"/>
    <property type="match status" value="1"/>
</dbReference>